<dbReference type="GO" id="GO:0016787">
    <property type="term" value="F:hydrolase activity"/>
    <property type="evidence" value="ECO:0007669"/>
    <property type="project" value="UniProtKB-KW"/>
</dbReference>
<feature type="domain" description="Alpha/beta hydrolase fold-3" evidence="3">
    <location>
        <begin position="115"/>
        <end position="322"/>
    </location>
</feature>
<dbReference type="Proteomes" id="UP000332933">
    <property type="component" value="Unassembled WGS sequence"/>
</dbReference>
<gene>
    <name evidence="5" type="primary">Aste57867_745</name>
    <name evidence="4" type="ORF">As57867_000744</name>
    <name evidence="5" type="ORF">ASTE57867_745</name>
</gene>
<dbReference type="InterPro" id="IPR050300">
    <property type="entry name" value="GDXG_lipolytic_enzyme"/>
</dbReference>
<dbReference type="EMBL" id="CAADRA010000044">
    <property type="protein sequence ID" value="VFT77969.1"/>
    <property type="molecule type" value="Genomic_DNA"/>
</dbReference>
<dbReference type="AlphaFoldDB" id="A0A485K8F0"/>
<evidence type="ECO:0000256" key="2">
    <source>
        <dbReference type="ARBA" id="ARBA00022801"/>
    </source>
</evidence>
<dbReference type="Pfam" id="PF07859">
    <property type="entry name" value="Abhydrolase_3"/>
    <property type="match status" value="1"/>
</dbReference>
<comment type="similarity">
    <text evidence="1">Belongs to the 'GDXG' lipolytic enzyme family.</text>
</comment>
<evidence type="ECO:0000313" key="4">
    <source>
        <dbReference type="EMBL" id="KAF0719855.1"/>
    </source>
</evidence>
<name>A0A485K8F0_9STRA</name>
<sequence>METKQPRPASLPPQDTKSIAHVMVYLIYLGVVIPIKRLLGYKPPVPQWSIQEEISVCFLKYMTTATTESVRRIEDFVLGIANAAVKVPRKPLDDAAGFRGLWYGDLTDATADATVLFIHGGGYSACSVHTHADAITTIQSMAKRHHGKSIRLLALAYSLAPEAQFPIQQNEALAAYTYLVRETTKPILLMGDSAGGNLVFSLLLALKKPENQHLRAPAAAVLASPWCTLDTETLSESFTTHATTDYITVPKMYSCIHDFVGSASTKDPMVSPFYGDFTGSCPILLHYGGKELFADDIELMAAKLKSQAVDVTLVKEPLAPHDTAFLKAFFGTMSTSASRVIAAYIASFAHSGAGAF</sequence>
<dbReference type="InterPro" id="IPR002168">
    <property type="entry name" value="Lipase_GDXG_HIS_AS"/>
</dbReference>
<dbReference type="PANTHER" id="PTHR48081:SF31">
    <property type="entry name" value="STERYL ACETYL HYDROLASE MUG81-RELATED"/>
    <property type="match status" value="1"/>
</dbReference>
<organism evidence="5 6">
    <name type="scientific">Aphanomyces stellatus</name>
    <dbReference type="NCBI Taxonomy" id="120398"/>
    <lineage>
        <taxon>Eukaryota</taxon>
        <taxon>Sar</taxon>
        <taxon>Stramenopiles</taxon>
        <taxon>Oomycota</taxon>
        <taxon>Saprolegniomycetes</taxon>
        <taxon>Saprolegniales</taxon>
        <taxon>Verrucalvaceae</taxon>
        <taxon>Aphanomyces</taxon>
    </lineage>
</organism>
<dbReference type="InterPro" id="IPR013094">
    <property type="entry name" value="AB_hydrolase_3"/>
</dbReference>
<reference evidence="5 6" key="1">
    <citation type="submission" date="2019-03" db="EMBL/GenBank/DDBJ databases">
        <authorList>
            <person name="Gaulin E."/>
            <person name="Dumas B."/>
        </authorList>
    </citation>
    <scope>NUCLEOTIDE SEQUENCE [LARGE SCALE GENOMIC DNA]</scope>
    <source>
        <strain evidence="5">CBS 568.67</strain>
    </source>
</reference>
<dbReference type="EMBL" id="VJMH01000044">
    <property type="protein sequence ID" value="KAF0719855.1"/>
    <property type="molecule type" value="Genomic_DNA"/>
</dbReference>
<dbReference type="PANTHER" id="PTHR48081">
    <property type="entry name" value="AB HYDROLASE SUPERFAMILY PROTEIN C4A8.06C"/>
    <property type="match status" value="1"/>
</dbReference>
<dbReference type="InterPro" id="IPR029058">
    <property type="entry name" value="AB_hydrolase_fold"/>
</dbReference>
<dbReference type="PROSITE" id="PS01173">
    <property type="entry name" value="LIPASE_GDXG_HIS"/>
    <property type="match status" value="1"/>
</dbReference>
<evidence type="ECO:0000313" key="6">
    <source>
        <dbReference type="Proteomes" id="UP000332933"/>
    </source>
</evidence>
<keyword evidence="6" id="KW-1185">Reference proteome</keyword>
<keyword evidence="2" id="KW-0378">Hydrolase</keyword>
<accession>A0A485K8F0</accession>
<dbReference type="SUPFAM" id="SSF53474">
    <property type="entry name" value="alpha/beta-Hydrolases"/>
    <property type="match status" value="1"/>
</dbReference>
<protein>
    <submittedName>
        <fullName evidence="5">Aste57867_745 protein</fullName>
    </submittedName>
</protein>
<evidence type="ECO:0000313" key="5">
    <source>
        <dbReference type="EMBL" id="VFT77969.1"/>
    </source>
</evidence>
<proteinExistence type="inferred from homology"/>
<evidence type="ECO:0000256" key="1">
    <source>
        <dbReference type="ARBA" id="ARBA00010515"/>
    </source>
</evidence>
<reference evidence="4" key="2">
    <citation type="submission" date="2019-06" db="EMBL/GenBank/DDBJ databases">
        <title>Genomics analysis of Aphanomyces spp. identifies a new class of oomycete effector associated with host adaptation.</title>
        <authorList>
            <person name="Gaulin E."/>
        </authorList>
    </citation>
    <scope>NUCLEOTIDE SEQUENCE</scope>
    <source>
        <strain evidence="4">CBS 578.67</strain>
    </source>
</reference>
<dbReference type="Gene3D" id="3.40.50.1820">
    <property type="entry name" value="alpha/beta hydrolase"/>
    <property type="match status" value="1"/>
</dbReference>
<dbReference type="OrthoDB" id="66669at2759"/>
<evidence type="ECO:0000259" key="3">
    <source>
        <dbReference type="Pfam" id="PF07859"/>
    </source>
</evidence>